<feature type="compositionally biased region" description="Basic residues" evidence="1">
    <location>
        <begin position="10"/>
        <end position="23"/>
    </location>
</feature>
<feature type="compositionally biased region" description="Basic and acidic residues" evidence="1">
    <location>
        <begin position="159"/>
        <end position="172"/>
    </location>
</feature>
<accession>A0A4R2GU19</accession>
<evidence type="ECO:0000313" key="3">
    <source>
        <dbReference type="Proteomes" id="UP000294881"/>
    </source>
</evidence>
<feature type="compositionally biased region" description="Basic and acidic residues" evidence="1">
    <location>
        <begin position="25"/>
        <end position="40"/>
    </location>
</feature>
<evidence type="ECO:0000313" key="2">
    <source>
        <dbReference type="EMBL" id="TCO13358.1"/>
    </source>
</evidence>
<organism evidence="2 3">
    <name type="scientific">Camelimonas lactis</name>
    <dbReference type="NCBI Taxonomy" id="659006"/>
    <lineage>
        <taxon>Bacteria</taxon>
        <taxon>Pseudomonadati</taxon>
        <taxon>Pseudomonadota</taxon>
        <taxon>Alphaproteobacteria</taxon>
        <taxon>Hyphomicrobiales</taxon>
        <taxon>Chelatococcaceae</taxon>
        <taxon>Camelimonas</taxon>
    </lineage>
</organism>
<feature type="compositionally biased region" description="Basic residues" evidence="1">
    <location>
        <begin position="75"/>
        <end position="90"/>
    </location>
</feature>
<feature type="region of interest" description="Disordered" evidence="1">
    <location>
        <begin position="75"/>
        <end position="199"/>
    </location>
</feature>
<feature type="region of interest" description="Disordered" evidence="1">
    <location>
        <begin position="1"/>
        <end position="52"/>
    </location>
</feature>
<dbReference type="EMBL" id="SLWL01000006">
    <property type="protein sequence ID" value="TCO13358.1"/>
    <property type="molecule type" value="Genomic_DNA"/>
</dbReference>
<keyword evidence="3" id="KW-1185">Reference proteome</keyword>
<reference evidence="2 3" key="1">
    <citation type="submission" date="2019-03" db="EMBL/GenBank/DDBJ databases">
        <title>Genomic Encyclopedia of Type Strains, Phase IV (KMG-IV): sequencing the most valuable type-strain genomes for metagenomic binning, comparative biology and taxonomic classification.</title>
        <authorList>
            <person name="Goeker M."/>
        </authorList>
    </citation>
    <scope>NUCLEOTIDE SEQUENCE [LARGE SCALE GENOMIC DNA]</scope>
    <source>
        <strain evidence="2 3">DSM 22958</strain>
    </source>
</reference>
<evidence type="ECO:0000256" key="1">
    <source>
        <dbReference type="SAM" id="MobiDB-lite"/>
    </source>
</evidence>
<protein>
    <submittedName>
        <fullName evidence="2">Uncharacterized protein</fullName>
    </submittedName>
</protein>
<sequence length="318" mass="35656">MPATSDSRGVLKHQNQHRSHGAKARQQDDRRTVDDRGDHQQRRKHVKRDFQDLEVAFHRPFLRPGAPVIQHIRQVKRRRGRQGQGQHHHRIGDIARDGDERLRRMRGEANARRDDQRGRGQRQAFHHPMPPQLRITPPGRAGHQSVIAAQQQPLDDEAGDHRQQYEKDEKYNRIQPRPIGSDVQKIQHASPSVFDDPEITANHPPEQARGARTLYCEHGHGDAPGSRQCSSQSTLFALIRFADLAQPCHDQTYAGRCPARMPARRAWATKPAPAAGGGFAPASCDRLINIASPFKTNAQGPLGSSRRGAEQSSGKPGR</sequence>
<comment type="caution">
    <text evidence="2">The sequence shown here is derived from an EMBL/GenBank/DDBJ whole genome shotgun (WGS) entry which is preliminary data.</text>
</comment>
<name>A0A4R2GU19_9HYPH</name>
<proteinExistence type="predicted"/>
<gene>
    <name evidence="2" type="ORF">EV666_10668</name>
</gene>
<feature type="compositionally biased region" description="Basic and acidic residues" evidence="1">
    <location>
        <begin position="91"/>
        <end position="118"/>
    </location>
</feature>
<feature type="region of interest" description="Disordered" evidence="1">
    <location>
        <begin position="295"/>
        <end position="318"/>
    </location>
</feature>
<dbReference type="Proteomes" id="UP000294881">
    <property type="component" value="Unassembled WGS sequence"/>
</dbReference>
<dbReference type="AlphaFoldDB" id="A0A4R2GU19"/>